<dbReference type="AlphaFoldDB" id="A0A7C9I2A0"/>
<evidence type="ECO:0000256" key="1">
    <source>
        <dbReference type="SAM" id="SignalP"/>
    </source>
</evidence>
<comment type="caution">
    <text evidence="2">The sequence shown here is derived from an EMBL/GenBank/DDBJ whole genome shotgun (WGS) entry which is preliminary data.</text>
</comment>
<keyword evidence="1" id="KW-0732">Signal</keyword>
<sequence>MRRFLSLGCLLTSVAFAAPLNFKVDPARPSDARDQGAALDLQYTTPASKVAQHRLSGNLKTGFTLTFPTAPVKATSMTLHDLIVRKQDCPVFKQLDDTFKGSVAQLYVRATNPADDNQILLERGITSGKERSTYERLYLVYVRDTVRLKNKMVCQMTPDSTLTYQYDVALRSGWNVIAVRFSDDWGTPSVFTVSMTNLPATPPTFWASRLRY</sequence>
<dbReference type="EMBL" id="WQLB01000065">
    <property type="protein sequence ID" value="MVN89448.1"/>
    <property type="molecule type" value="Genomic_DNA"/>
</dbReference>
<keyword evidence="3" id="KW-1185">Reference proteome</keyword>
<accession>A0A7C9I2A0</accession>
<proteinExistence type="predicted"/>
<name>A0A7C9I2A0_9DEIO</name>
<dbReference type="Proteomes" id="UP000483286">
    <property type="component" value="Unassembled WGS sequence"/>
</dbReference>
<feature type="chain" id="PRO_5028800315" evidence="1">
    <location>
        <begin position="18"/>
        <end position="212"/>
    </location>
</feature>
<evidence type="ECO:0000313" key="3">
    <source>
        <dbReference type="Proteomes" id="UP000483286"/>
    </source>
</evidence>
<gene>
    <name evidence="2" type="ORF">GO986_22190</name>
</gene>
<dbReference type="RefSeq" id="WP_157461707.1">
    <property type="nucleotide sequence ID" value="NZ_WQLB01000065.1"/>
</dbReference>
<protein>
    <submittedName>
        <fullName evidence="2">Uncharacterized protein</fullName>
    </submittedName>
</protein>
<feature type="signal peptide" evidence="1">
    <location>
        <begin position="1"/>
        <end position="17"/>
    </location>
</feature>
<evidence type="ECO:0000313" key="2">
    <source>
        <dbReference type="EMBL" id="MVN89448.1"/>
    </source>
</evidence>
<organism evidence="2 3">
    <name type="scientific">Deinococcus arboris</name>
    <dbReference type="NCBI Taxonomy" id="2682977"/>
    <lineage>
        <taxon>Bacteria</taxon>
        <taxon>Thermotogati</taxon>
        <taxon>Deinococcota</taxon>
        <taxon>Deinococci</taxon>
        <taxon>Deinococcales</taxon>
        <taxon>Deinococcaceae</taxon>
        <taxon>Deinococcus</taxon>
    </lineage>
</organism>
<reference evidence="2 3" key="1">
    <citation type="submission" date="2019-12" db="EMBL/GenBank/DDBJ databases">
        <title>Deinococcus sp. HMF7620 Genome sequencing and assembly.</title>
        <authorList>
            <person name="Kang H."/>
            <person name="Kim H."/>
            <person name="Joh K."/>
        </authorList>
    </citation>
    <scope>NUCLEOTIDE SEQUENCE [LARGE SCALE GENOMIC DNA]</scope>
    <source>
        <strain evidence="2 3">HMF7620</strain>
    </source>
</reference>